<feature type="domain" description="EF-hand" evidence="3">
    <location>
        <begin position="241"/>
        <end position="276"/>
    </location>
</feature>
<dbReference type="InterPro" id="IPR018247">
    <property type="entry name" value="EF_Hand_1_Ca_BS"/>
</dbReference>
<comment type="caution">
    <text evidence="4">The sequence shown here is derived from an EMBL/GenBank/DDBJ whole genome shotgun (WGS) entry which is preliminary data.</text>
</comment>
<evidence type="ECO:0000259" key="3">
    <source>
        <dbReference type="PROSITE" id="PS50222"/>
    </source>
</evidence>
<evidence type="ECO:0000256" key="1">
    <source>
        <dbReference type="ARBA" id="ARBA00022737"/>
    </source>
</evidence>
<keyword evidence="2" id="KW-0106">Calcium</keyword>
<evidence type="ECO:0000313" key="4">
    <source>
        <dbReference type="EMBL" id="KAL1510454.1"/>
    </source>
</evidence>
<keyword evidence="1" id="KW-0677">Repeat</keyword>
<dbReference type="Proteomes" id="UP001515480">
    <property type="component" value="Unassembled WGS sequence"/>
</dbReference>
<dbReference type="InterPro" id="IPR050230">
    <property type="entry name" value="CALM/Myosin/TropC-like"/>
</dbReference>
<dbReference type="PROSITE" id="PS00018">
    <property type="entry name" value="EF_HAND_1"/>
    <property type="match status" value="4"/>
</dbReference>
<feature type="domain" description="EF-hand" evidence="3">
    <location>
        <begin position="97"/>
        <end position="132"/>
    </location>
</feature>
<dbReference type="InterPro" id="IPR011992">
    <property type="entry name" value="EF-hand-dom_pair"/>
</dbReference>
<dbReference type="SUPFAM" id="SSF47473">
    <property type="entry name" value="EF-hand"/>
    <property type="match status" value="2"/>
</dbReference>
<sequence length="398" mass="44534">MALQRHAALKASLDHLARAEAHLAREKFILDTELQRITQQLHRKAQAPLHGESPPGVPKLVVPPAAEDPLLTERGIGTDYWPHEAPGSNGVFPDGRVLEDLLHRAFAKGDADHDGMLNMAEFKATITRMNNEVLKLSDKEVLRLMAEADVNGDGMVEYKEFVPLAVDLLQALAVRQQVDAQTNELTSRAREEARELLSTCVPEQELHSAMLSFFQKADVDRSGMLDEEEFRTCIRSMDIGLSRREINSLMFAADSNGDGKVSFEELAPVLFDIQVEILTKQLIAQGRPTPVLAEVLLRLCAYADQERTGLLPQSRLRQIFQSSDLELSRLQTSTLMGAAETNALPDGMIKYKEFIPRAAVMIHRFLDRSIQEERRHALELLRQPGIPSETKAETAMFI</sequence>
<dbReference type="Gene3D" id="1.10.238.10">
    <property type="entry name" value="EF-hand"/>
    <property type="match status" value="2"/>
</dbReference>
<dbReference type="PROSITE" id="PS50222">
    <property type="entry name" value="EF_HAND_2"/>
    <property type="match status" value="4"/>
</dbReference>
<gene>
    <name evidence="4" type="ORF">AB1Y20_006761</name>
</gene>
<evidence type="ECO:0000313" key="5">
    <source>
        <dbReference type="Proteomes" id="UP001515480"/>
    </source>
</evidence>
<dbReference type="Pfam" id="PF13499">
    <property type="entry name" value="EF-hand_7"/>
    <property type="match status" value="2"/>
</dbReference>
<dbReference type="SMART" id="SM00054">
    <property type="entry name" value="EFh"/>
    <property type="match status" value="4"/>
</dbReference>
<dbReference type="PANTHER" id="PTHR23048">
    <property type="entry name" value="MYOSIN LIGHT CHAIN 1, 3"/>
    <property type="match status" value="1"/>
</dbReference>
<feature type="domain" description="EF-hand" evidence="3">
    <location>
        <begin position="136"/>
        <end position="171"/>
    </location>
</feature>
<feature type="domain" description="EF-hand" evidence="3">
    <location>
        <begin position="205"/>
        <end position="240"/>
    </location>
</feature>
<keyword evidence="5" id="KW-1185">Reference proteome</keyword>
<accession>A0AB34IZB0</accession>
<proteinExistence type="predicted"/>
<reference evidence="4 5" key="1">
    <citation type="journal article" date="2024" name="Science">
        <title>Giant polyketide synthase enzymes in the biosynthesis of giant marine polyether toxins.</title>
        <authorList>
            <person name="Fallon T.R."/>
            <person name="Shende V.V."/>
            <person name="Wierzbicki I.H."/>
            <person name="Pendleton A.L."/>
            <person name="Watervoot N.F."/>
            <person name="Auber R.P."/>
            <person name="Gonzalez D.J."/>
            <person name="Wisecaver J.H."/>
            <person name="Moore B.S."/>
        </authorList>
    </citation>
    <scope>NUCLEOTIDE SEQUENCE [LARGE SCALE GENOMIC DNA]</scope>
    <source>
        <strain evidence="4 5">12B1</strain>
    </source>
</reference>
<dbReference type="PANTHER" id="PTHR23048:SF0">
    <property type="entry name" value="CALMODULIN LIKE 3"/>
    <property type="match status" value="1"/>
</dbReference>
<dbReference type="GO" id="GO:0005509">
    <property type="term" value="F:calcium ion binding"/>
    <property type="evidence" value="ECO:0007669"/>
    <property type="project" value="InterPro"/>
</dbReference>
<evidence type="ECO:0000256" key="2">
    <source>
        <dbReference type="ARBA" id="ARBA00022837"/>
    </source>
</evidence>
<dbReference type="EMBL" id="JBGBPQ010000015">
    <property type="protein sequence ID" value="KAL1510454.1"/>
    <property type="molecule type" value="Genomic_DNA"/>
</dbReference>
<protein>
    <recommendedName>
        <fullName evidence="3">EF-hand domain-containing protein</fullName>
    </recommendedName>
</protein>
<dbReference type="AlphaFoldDB" id="A0AB34IZB0"/>
<organism evidence="4 5">
    <name type="scientific">Prymnesium parvum</name>
    <name type="common">Toxic golden alga</name>
    <dbReference type="NCBI Taxonomy" id="97485"/>
    <lineage>
        <taxon>Eukaryota</taxon>
        <taxon>Haptista</taxon>
        <taxon>Haptophyta</taxon>
        <taxon>Prymnesiophyceae</taxon>
        <taxon>Prymnesiales</taxon>
        <taxon>Prymnesiaceae</taxon>
        <taxon>Prymnesium</taxon>
    </lineage>
</organism>
<dbReference type="GO" id="GO:0016460">
    <property type="term" value="C:myosin II complex"/>
    <property type="evidence" value="ECO:0007669"/>
    <property type="project" value="TreeGrafter"/>
</dbReference>
<name>A0AB34IZB0_PRYPA</name>
<dbReference type="InterPro" id="IPR002048">
    <property type="entry name" value="EF_hand_dom"/>
</dbReference>